<keyword evidence="3" id="KW-0648">Protein biosynthesis</keyword>
<evidence type="ECO:0000313" key="6">
    <source>
        <dbReference type="Proteomes" id="UP000001593"/>
    </source>
</evidence>
<reference evidence="5 6" key="1">
    <citation type="journal article" date="2007" name="Science">
        <title>Sea anemone genome reveals ancestral eumetazoan gene repertoire and genomic organization.</title>
        <authorList>
            <person name="Putnam N.H."/>
            <person name="Srivastava M."/>
            <person name="Hellsten U."/>
            <person name="Dirks B."/>
            <person name="Chapman J."/>
            <person name="Salamov A."/>
            <person name="Terry A."/>
            <person name="Shapiro H."/>
            <person name="Lindquist E."/>
            <person name="Kapitonov V.V."/>
            <person name="Jurka J."/>
            <person name="Genikhovich G."/>
            <person name="Grigoriev I.V."/>
            <person name="Lucas S.M."/>
            <person name="Steele R.E."/>
            <person name="Finnerty J.R."/>
            <person name="Technau U."/>
            <person name="Martindale M.Q."/>
            <person name="Rokhsar D.S."/>
        </authorList>
    </citation>
    <scope>NUCLEOTIDE SEQUENCE [LARGE SCALE GENOMIC DNA]</scope>
    <source>
        <strain evidence="6">CH2 X CH6</strain>
    </source>
</reference>
<dbReference type="PROSITE" id="PS00301">
    <property type="entry name" value="G_TR_1"/>
    <property type="match status" value="1"/>
</dbReference>
<dbReference type="SUPFAM" id="SSF52540">
    <property type="entry name" value="P-loop containing nucleoside triphosphate hydrolases"/>
    <property type="match status" value="1"/>
</dbReference>
<dbReference type="Proteomes" id="UP000001593">
    <property type="component" value="Unassembled WGS sequence"/>
</dbReference>
<dbReference type="AlphaFoldDB" id="A7TD88"/>
<accession>A7TD88</accession>
<dbReference type="PROSITE" id="PS51722">
    <property type="entry name" value="G_TR_2"/>
    <property type="match status" value="1"/>
</dbReference>
<dbReference type="PhylomeDB" id="A7TD88"/>
<dbReference type="HOGENOM" id="CLU_002794_8_0_1"/>
<dbReference type="InterPro" id="IPR005225">
    <property type="entry name" value="Small_GTP-bd"/>
</dbReference>
<feature type="non-terminal residue" evidence="5">
    <location>
        <position position="254"/>
    </location>
</feature>
<dbReference type="PRINTS" id="PR00315">
    <property type="entry name" value="ELONGATNFCT"/>
</dbReference>
<keyword evidence="2" id="KW-0251">Elongation factor</keyword>
<proteinExistence type="predicted"/>
<dbReference type="Gene3D" id="3.40.50.300">
    <property type="entry name" value="P-loop containing nucleotide triphosphate hydrolases"/>
    <property type="match status" value="1"/>
</dbReference>
<dbReference type="InParanoid" id="A7TD88"/>
<dbReference type="STRING" id="45351.A7TD88"/>
<dbReference type="KEGG" id="nve:5496285"/>
<sequence length="254" mass="28527">MVNFTIEEIRRIMDNQDNIRNMSVIAHVDHGKSTLSDALVCKAGIISTKVAGDARYTDTREDEKERGITIKSTGVSMYYKYDTDYSGNPANQKEYLINLIDSPGHVDFSSEVTAALRVTDGALVVVDTVEGVSVQTETVLRQAMQEKIKPVLMVNKIDRSILELKLDGEAMYNSFLRVIDMANVVITTYQAEDMGEIQVDPSIGNVAFGSGKDQWAFTLTKFARIYSKKFGISFDKMMQKLWGDNYFDAKGKKW</sequence>
<dbReference type="OMA" id="NICEIEH"/>
<dbReference type="Pfam" id="PF00009">
    <property type="entry name" value="GTP_EFTU"/>
    <property type="match status" value="1"/>
</dbReference>
<evidence type="ECO:0000313" key="5">
    <source>
        <dbReference type="EMBL" id="EDO25965.1"/>
    </source>
</evidence>
<dbReference type="GO" id="GO:0005525">
    <property type="term" value="F:GTP binding"/>
    <property type="evidence" value="ECO:0007669"/>
    <property type="project" value="InterPro"/>
</dbReference>
<dbReference type="GO" id="GO:0003746">
    <property type="term" value="F:translation elongation factor activity"/>
    <property type="evidence" value="ECO:0007669"/>
    <property type="project" value="UniProtKB-KW"/>
</dbReference>
<evidence type="ECO:0000256" key="1">
    <source>
        <dbReference type="ARBA" id="ARBA00022490"/>
    </source>
</evidence>
<name>A7TD88_NEMVE</name>
<protein>
    <recommendedName>
        <fullName evidence="4">Tr-type G domain-containing protein</fullName>
    </recommendedName>
</protein>
<keyword evidence="1" id="KW-0963">Cytoplasm</keyword>
<dbReference type="NCBIfam" id="TIGR00231">
    <property type="entry name" value="small_GTP"/>
    <property type="match status" value="1"/>
</dbReference>
<dbReference type="EMBL" id="DS477424">
    <property type="protein sequence ID" value="EDO25965.1"/>
    <property type="molecule type" value="Genomic_DNA"/>
</dbReference>
<dbReference type="PANTHER" id="PTHR42908:SF10">
    <property type="entry name" value="EUKARYOTIC TRANSLATION ELONGATION FACTOR 2"/>
    <property type="match status" value="1"/>
</dbReference>
<evidence type="ECO:0000259" key="4">
    <source>
        <dbReference type="PROSITE" id="PS51722"/>
    </source>
</evidence>
<dbReference type="GO" id="GO:0003924">
    <property type="term" value="F:GTPase activity"/>
    <property type="evidence" value="ECO:0007669"/>
    <property type="project" value="InterPro"/>
</dbReference>
<dbReference type="InterPro" id="IPR000795">
    <property type="entry name" value="T_Tr_GTP-bd_dom"/>
</dbReference>
<gene>
    <name evidence="5" type="ORF">NEMVEDRAFT_v1g67737</name>
</gene>
<organism evidence="5 6">
    <name type="scientific">Nematostella vectensis</name>
    <name type="common">Starlet sea anemone</name>
    <dbReference type="NCBI Taxonomy" id="45351"/>
    <lineage>
        <taxon>Eukaryota</taxon>
        <taxon>Metazoa</taxon>
        <taxon>Cnidaria</taxon>
        <taxon>Anthozoa</taxon>
        <taxon>Hexacorallia</taxon>
        <taxon>Actiniaria</taxon>
        <taxon>Edwardsiidae</taxon>
        <taxon>Nematostella</taxon>
    </lineage>
</organism>
<evidence type="ECO:0000256" key="3">
    <source>
        <dbReference type="ARBA" id="ARBA00022917"/>
    </source>
</evidence>
<evidence type="ECO:0000256" key="2">
    <source>
        <dbReference type="ARBA" id="ARBA00022768"/>
    </source>
</evidence>
<dbReference type="CDD" id="cd01885">
    <property type="entry name" value="EF2"/>
    <property type="match status" value="1"/>
</dbReference>
<dbReference type="eggNOG" id="KOG0469">
    <property type="taxonomic scope" value="Eukaryota"/>
</dbReference>
<dbReference type="FunFam" id="3.40.50.300:FF:000058">
    <property type="entry name" value="Translation elongation factor 2"/>
    <property type="match status" value="1"/>
</dbReference>
<keyword evidence="6" id="KW-1185">Reference proteome</keyword>
<dbReference type="PANTHER" id="PTHR42908">
    <property type="entry name" value="TRANSLATION ELONGATION FACTOR-RELATED"/>
    <property type="match status" value="1"/>
</dbReference>
<feature type="domain" description="Tr-type G" evidence="4">
    <location>
        <begin position="17"/>
        <end position="250"/>
    </location>
</feature>
<dbReference type="InterPro" id="IPR027417">
    <property type="entry name" value="P-loop_NTPase"/>
</dbReference>
<dbReference type="InterPro" id="IPR031157">
    <property type="entry name" value="G_TR_CS"/>
</dbReference>